<feature type="region of interest" description="Disordered" evidence="6">
    <location>
        <begin position="805"/>
        <end position="847"/>
    </location>
</feature>
<protein>
    <recommendedName>
        <fullName evidence="7">SH3b domain-containing protein</fullName>
    </recommendedName>
</protein>
<dbReference type="RefSeq" id="WP_066466534.1">
    <property type="nucleotide sequence ID" value="NZ_MATO01000079.1"/>
</dbReference>
<dbReference type="OrthoDB" id="435796at2"/>
<dbReference type="GO" id="GO:0016020">
    <property type="term" value="C:membrane"/>
    <property type="evidence" value="ECO:0007669"/>
    <property type="project" value="UniProtKB-SubCell"/>
</dbReference>
<dbReference type="Gene3D" id="2.30.30.40">
    <property type="entry name" value="SH3 Domains"/>
    <property type="match status" value="2"/>
</dbReference>
<dbReference type="SMART" id="SM00287">
    <property type="entry name" value="SH3b"/>
    <property type="match status" value="2"/>
</dbReference>
<organism evidence="8 9">
    <name type="scientific">Caryophanon latum</name>
    <dbReference type="NCBI Taxonomy" id="33977"/>
    <lineage>
        <taxon>Bacteria</taxon>
        <taxon>Bacillati</taxon>
        <taxon>Bacillota</taxon>
        <taxon>Bacilli</taxon>
        <taxon>Bacillales</taxon>
        <taxon>Caryophanaceae</taxon>
        <taxon>Caryophanon</taxon>
    </lineage>
</organism>
<evidence type="ECO:0000313" key="8">
    <source>
        <dbReference type="EMBL" id="OCS84350.1"/>
    </source>
</evidence>
<dbReference type="GO" id="GO:0005525">
    <property type="term" value="F:GTP binding"/>
    <property type="evidence" value="ECO:0007669"/>
    <property type="project" value="UniProtKB-KW"/>
</dbReference>
<keyword evidence="9" id="KW-1185">Reference proteome</keyword>
<gene>
    <name evidence="8" type="ORF">A6K76_15705</name>
</gene>
<dbReference type="Gene3D" id="3.40.50.300">
    <property type="entry name" value="P-loop containing nucleotide triphosphate hydrolases"/>
    <property type="match status" value="1"/>
</dbReference>
<dbReference type="PANTHER" id="PTHR10465">
    <property type="entry name" value="TRANSMEMBRANE GTPASE FZO1"/>
    <property type="match status" value="1"/>
</dbReference>
<dbReference type="SUPFAM" id="SSF52540">
    <property type="entry name" value="P-loop containing nucleoside triphosphate hydrolases"/>
    <property type="match status" value="1"/>
</dbReference>
<dbReference type="Pfam" id="PF08239">
    <property type="entry name" value="SH3_3"/>
    <property type="match status" value="1"/>
</dbReference>
<evidence type="ECO:0000313" key="9">
    <source>
        <dbReference type="Proteomes" id="UP000093482"/>
    </source>
</evidence>
<dbReference type="Pfam" id="PF00350">
    <property type="entry name" value="Dynamin_N"/>
    <property type="match status" value="1"/>
</dbReference>
<accession>A0A1C0YB34</accession>
<keyword evidence="2" id="KW-0547">Nucleotide-binding</keyword>
<dbReference type="AlphaFoldDB" id="A0A1C0YB34"/>
<dbReference type="GO" id="GO:0008053">
    <property type="term" value="P:mitochondrial fusion"/>
    <property type="evidence" value="ECO:0007669"/>
    <property type="project" value="TreeGrafter"/>
</dbReference>
<dbReference type="Proteomes" id="UP000093482">
    <property type="component" value="Unassembled WGS sequence"/>
</dbReference>
<evidence type="ECO:0000256" key="6">
    <source>
        <dbReference type="SAM" id="MobiDB-lite"/>
    </source>
</evidence>
<feature type="compositionally biased region" description="Low complexity" evidence="6">
    <location>
        <begin position="805"/>
        <end position="845"/>
    </location>
</feature>
<dbReference type="InterPro" id="IPR027094">
    <property type="entry name" value="Mitofusin_fam"/>
</dbReference>
<dbReference type="InterPro" id="IPR003646">
    <property type="entry name" value="SH3-like_bac-type"/>
</dbReference>
<keyword evidence="4" id="KW-0342">GTP-binding</keyword>
<dbReference type="InterPro" id="IPR045063">
    <property type="entry name" value="Dynamin_N"/>
</dbReference>
<dbReference type="EMBL" id="MATO01000079">
    <property type="protein sequence ID" value="OCS84350.1"/>
    <property type="molecule type" value="Genomic_DNA"/>
</dbReference>
<evidence type="ECO:0000256" key="3">
    <source>
        <dbReference type="ARBA" id="ARBA00022801"/>
    </source>
</evidence>
<proteinExistence type="predicted"/>
<comment type="caution">
    <text evidence="8">The sequence shown here is derived from an EMBL/GenBank/DDBJ whole genome shotgun (WGS) entry which is preliminary data.</text>
</comment>
<dbReference type="PANTHER" id="PTHR10465:SF0">
    <property type="entry name" value="SARCALUMENIN"/>
    <property type="match status" value="1"/>
</dbReference>
<feature type="domain" description="SH3b" evidence="7">
    <location>
        <begin position="735"/>
        <end position="799"/>
    </location>
</feature>
<evidence type="ECO:0000256" key="5">
    <source>
        <dbReference type="ARBA" id="ARBA00023136"/>
    </source>
</evidence>
<feature type="domain" description="SH3b" evidence="7">
    <location>
        <begin position="865"/>
        <end position="925"/>
    </location>
</feature>
<keyword evidence="5" id="KW-0472">Membrane</keyword>
<name>A0A1C0YB34_9BACL</name>
<evidence type="ECO:0000256" key="1">
    <source>
        <dbReference type="ARBA" id="ARBA00004370"/>
    </source>
</evidence>
<sequence>MNIYMNIDILQQLHQLVASTPQLQHFEHRIQQLLDFHNDNVRILVMGEFSAGKSSLINALLERPILPTGAVATTAITTFLRYSEQDEYFEAVYSNGDITRHALTQLAVFSSERETSTVRSGLQYVNVYVNAPILKNMTLIDTPGLNSLNDDHTEQAMNVYKAADDGIWIFNFGKIGTSSEMTELKKLLKLQLHPLGVINMIDLSDSDDLTDLYSLTKQKLEGAVRDVIGVSALEAIDAIADQDDELLQLSNINVLKNNLASIQVDPSKRYISLTPAFEALRESISEELSNLLTSYEHKLNNSINYPTRNTQKKHDEEFEKQQKFVSKLFTKKTNINKWSQSYWQKAIGQDIPDAHWKELLRFSPELKRNIQYFNERTLSYNEHFYKKTNVLLGTRVLMTKNELVEVNDKFTALKKAEQTLKKQISETTDTFVKVLLPLIQVNMLLDQLLPITSSSVVFKRVKQRLTIQQNIIEDHSVQIIQPIEGKYLKSYRVPTFLSLAATTLLCIGATVNSLQNENSALSQMINDDSQYDYDKNDSYYDTTEYSYNDEDKSYVYNDDNYSATSSSQTTTNSSIIYPVTNHSSSLGYVTPSHDRVPVFSHPDADGTPIGYLRAGEAYDILAVSERLRMKLGEDQWIVYNKSDVSFNQQELNARLQTNATPLQPATVTSHNVAIFSQPSRSSAMIGYLENKSTVSIYDTASGDWVDIGNGAWVESDKHLSISWPYTGKNSLPNPIGEAIIKTDDFLNVRASTNVNGQVLGRLLNGERVNVYAVDNATGWLKVGSNAWISGDKKYVTYTKYAVASPTPKQTTVPQTTSTPTPQSSAPQQNNVVQQKPPAQTSSEVTETVEAETIEIEETAPLEAIGEVTVITKEFINVRNAPNQTGDIIGTLDQYEYVEFYDVNNSSGWLQIGENEWISGDEAFVTYTFY</sequence>
<dbReference type="GO" id="GO:0003924">
    <property type="term" value="F:GTPase activity"/>
    <property type="evidence" value="ECO:0007669"/>
    <property type="project" value="InterPro"/>
</dbReference>
<evidence type="ECO:0000256" key="2">
    <source>
        <dbReference type="ARBA" id="ARBA00022741"/>
    </source>
</evidence>
<keyword evidence="3" id="KW-0378">Hydrolase</keyword>
<comment type="subcellular location">
    <subcellularLocation>
        <location evidence="1">Membrane</location>
    </subcellularLocation>
</comment>
<reference evidence="8 9" key="1">
    <citation type="submission" date="2016-07" db="EMBL/GenBank/DDBJ databases">
        <title>Caryophanon latum genome sequencing.</title>
        <authorList>
            <person name="Verma A."/>
            <person name="Pal Y."/>
            <person name="Krishnamurthi S."/>
        </authorList>
    </citation>
    <scope>NUCLEOTIDE SEQUENCE [LARGE SCALE GENOMIC DNA]</scope>
    <source>
        <strain evidence="8 9">DSM 14151</strain>
    </source>
</reference>
<dbReference type="InterPro" id="IPR027417">
    <property type="entry name" value="P-loop_NTPase"/>
</dbReference>
<evidence type="ECO:0000259" key="7">
    <source>
        <dbReference type="SMART" id="SM00287"/>
    </source>
</evidence>
<evidence type="ECO:0000256" key="4">
    <source>
        <dbReference type="ARBA" id="ARBA00023134"/>
    </source>
</evidence>